<keyword evidence="2" id="KW-1185">Reference proteome</keyword>
<comment type="caution">
    <text evidence="1">The sequence shown here is derived from an EMBL/GenBank/DDBJ whole genome shotgun (WGS) entry which is preliminary data.</text>
</comment>
<dbReference type="EMBL" id="CALSDN010000002">
    <property type="protein sequence ID" value="CAH6719842.1"/>
    <property type="molecule type" value="Genomic_DNA"/>
</dbReference>
<evidence type="ECO:0000313" key="1">
    <source>
        <dbReference type="EMBL" id="CAH6719842.1"/>
    </source>
</evidence>
<organism evidence="1 2">
    <name type="scientific">[Candida] jaroonii</name>
    <dbReference type="NCBI Taxonomy" id="467808"/>
    <lineage>
        <taxon>Eukaryota</taxon>
        <taxon>Fungi</taxon>
        <taxon>Dikarya</taxon>
        <taxon>Ascomycota</taxon>
        <taxon>Saccharomycotina</taxon>
        <taxon>Pichiomycetes</taxon>
        <taxon>Debaryomycetaceae</taxon>
        <taxon>Yamadazyma</taxon>
    </lineage>
</organism>
<accession>A0ACA9Y4C7</accession>
<dbReference type="Proteomes" id="UP001152531">
    <property type="component" value="Unassembled WGS sequence"/>
</dbReference>
<evidence type="ECO:0000313" key="2">
    <source>
        <dbReference type="Proteomes" id="UP001152531"/>
    </source>
</evidence>
<protein>
    <submittedName>
        <fullName evidence="1">Uncharacterized protein</fullName>
    </submittedName>
</protein>
<reference evidence="1" key="1">
    <citation type="submission" date="2022-06" db="EMBL/GenBank/DDBJ databases">
        <authorList>
            <person name="Legras J.-L."/>
            <person name="Devillers H."/>
            <person name="Grondin C."/>
        </authorList>
    </citation>
    <scope>NUCLEOTIDE SEQUENCE</scope>
    <source>
        <strain evidence="1">CLIB 1444</strain>
    </source>
</reference>
<gene>
    <name evidence="1" type="ORF">CLIB1444_02S17744</name>
</gene>
<sequence>MENQQENFEIKKIPSLANAFDRNGQRLPSSNQILSNLPQPTFQPSLLPIQNGGIGITNPIMANPLMNQYNPLINNNNVGSPANNYPLYQQPKLPNLNAQFNQQYDQLLAQSISKKKVPDQPHNAYNMTNAPNGNYRVTQSQSPPLIKSEMTQSPPDLGEMPQLKHNKRGPKGPRRKREEGEEDSPGSVTEKTDTQQNESSTYSNFKANPQKKVHVHNQYSSFDEVKEHDLAKDQDRPYKCTHPKCAWAFVRESDYRRHIKCHEAPSYQCPYWKIDPSCHRKGGAFTRLDVLKRHLKIIHYVRATKDDKKLNGKEDPGWCIACQTTFNNSKQFLLHTNECSEKLAMKKNEEASNNLSILSSAIDEHEKDNQQNQNKENQEIDNTSSKIGENDRKRRKRT</sequence>
<name>A0ACA9Y4C7_9ASCO</name>
<proteinExistence type="predicted"/>